<feature type="signal peptide" evidence="1">
    <location>
        <begin position="1"/>
        <end position="22"/>
    </location>
</feature>
<comment type="caution">
    <text evidence="2">The sequence shown here is derived from an EMBL/GenBank/DDBJ whole genome shotgun (WGS) entry which is preliminary data.</text>
</comment>
<dbReference type="GO" id="GO:0006629">
    <property type="term" value="P:lipid metabolic process"/>
    <property type="evidence" value="ECO:0007669"/>
    <property type="project" value="InterPro"/>
</dbReference>
<dbReference type="InterPro" id="IPR029058">
    <property type="entry name" value="AB_hydrolase_fold"/>
</dbReference>
<feature type="chain" id="PRO_5036411451" evidence="1">
    <location>
        <begin position="23"/>
        <end position="393"/>
    </location>
</feature>
<dbReference type="Proteomes" id="UP000663828">
    <property type="component" value="Unassembled WGS sequence"/>
</dbReference>
<dbReference type="Gene3D" id="3.40.50.1820">
    <property type="entry name" value="alpha/beta hydrolase"/>
    <property type="match status" value="1"/>
</dbReference>
<dbReference type="SUPFAM" id="SSF53474">
    <property type="entry name" value="alpha/beta-Hydrolases"/>
    <property type="match status" value="1"/>
</dbReference>
<keyword evidence="1" id="KW-0732">Signal</keyword>
<keyword evidence="4" id="KW-1185">Reference proteome</keyword>
<evidence type="ECO:0000313" key="2">
    <source>
        <dbReference type="EMBL" id="CAF1296842.1"/>
    </source>
</evidence>
<accession>A0A815DES1</accession>
<dbReference type="OrthoDB" id="190846at2759"/>
<dbReference type="GO" id="GO:0008374">
    <property type="term" value="F:O-acyltransferase activity"/>
    <property type="evidence" value="ECO:0007669"/>
    <property type="project" value="InterPro"/>
</dbReference>
<reference evidence="2" key="1">
    <citation type="submission" date="2021-02" db="EMBL/GenBank/DDBJ databases">
        <authorList>
            <person name="Nowell W R."/>
        </authorList>
    </citation>
    <scope>NUCLEOTIDE SEQUENCE</scope>
</reference>
<evidence type="ECO:0000313" key="3">
    <source>
        <dbReference type="EMBL" id="CAF1329741.1"/>
    </source>
</evidence>
<sequence length="393" mass="45546">MVRCLLLFVSLIILWKCSINEGKPSIIFVPGFLCSLLEIRINTTIQTKCPKSIDNQWILLWLNLRLFQPEYFLCFHEIFQLIYNETSMNFENPPGIQTRLLTNSSKSSFLNGLLWEYIGLDQFLFHFLFKHQYEDGINIRSISYDFRRGTNESLNEFCQRLKELIEITYLTNKNEKISLISHSLGGSMTLNFLNQQNEIWKEKYIHSWISLSGNLAGGIDNIQSLIQGFVSPLIPKTILQTWDFYSWRLPNSFIYGTKRILIESPKKNYSSNDFFDFLNQLGAKQLAQVYLKSSLILSTFSPPNVNTFCFFGTNISTPIKYISTSNTFHGKLSILYGSGDGELDDTNNYSCQLWNQTMDPKYQLTIKSFPYVTHVGLLSNSNLLRQIDQILFN</sequence>
<gene>
    <name evidence="3" type="ORF">EDS130_LOCUS32122</name>
    <name evidence="2" type="ORF">XAT740_LOCUS28647</name>
</gene>
<proteinExistence type="predicted"/>
<dbReference type="InterPro" id="IPR003386">
    <property type="entry name" value="LACT/PDAT_acylTrfase"/>
</dbReference>
<name>A0A815DES1_ADIRI</name>
<evidence type="ECO:0000256" key="1">
    <source>
        <dbReference type="SAM" id="SignalP"/>
    </source>
</evidence>
<dbReference type="Pfam" id="PF02450">
    <property type="entry name" value="LCAT"/>
    <property type="match status" value="1"/>
</dbReference>
<evidence type="ECO:0000313" key="4">
    <source>
        <dbReference type="Proteomes" id="UP000663828"/>
    </source>
</evidence>
<dbReference type="EMBL" id="CAJNOR010002456">
    <property type="protein sequence ID" value="CAF1296842.1"/>
    <property type="molecule type" value="Genomic_DNA"/>
</dbReference>
<dbReference type="Proteomes" id="UP000663852">
    <property type="component" value="Unassembled WGS sequence"/>
</dbReference>
<organism evidence="2 4">
    <name type="scientific">Adineta ricciae</name>
    <name type="common">Rotifer</name>
    <dbReference type="NCBI Taxonomy" id="249248"/>
    <lineage>
        <taxon>Eukaryota</taxon>
        <taxon>Metazoa</taxon>
        <taxon>Spiralia</taxon>
        <taxon>Gnathifera</taxon>
        <taxon>Rotifera</taxon>
        <taxon>Eurotatoria</taxon>
        <taxon>Bdelloidea</taxon>
        <taxon>Adinetida</taxon>
        <taxon>Adinetidae</taxon>
        <taxon>Adineta</taxon>
    </lineage>
</organism>
<dbReference type="AlphaFoldDB" id="A0A815DES1"/>
<dbReference type="EMBL" id="CAJNOJ010000243">
    <property type="protein sequence ID" value="CAF1329741.1"/>
    <property type="molecule type" value="Genomic_DNA"/>
</dbReference>
<protein>
    <submittedName>
        <fullName evidence="2">Uncharacterized protein</fullName>
    </submittedName>
</protein>
<dbReference type="PANTHER" id="PTHR11440">
    <property type="entry name" value="LECITHIN-CHOLESTEROL ACYLTRANSFERASE-RELATED"/>
    <property type="match status" value="1"/>
</dbReference>